<comment type="function">
    <text evidence="1">Required for translation of the mitochondrial OLI1 transcript coding for the mitochondrial ATP synthase subunit 9.</text>
</comment>
<dbReference type="Gene3D" id="1.25.40.10">
    <property type="entry name" value="Tetratricopeptide repeat domain"/>
    <property type="match status" value="1"/>
</dbReference>
<dbReference type="InterPro" id="IPR024319">
    <property type="entry name" value="ATPase_expression_mit"/>
</dbReference>
<comment type="subcellular location">
    <subcellularLocation>
        <location evidence="2">Mitochondrion</location>
    </subcellularLocation>
</comment>
<dbReference type="Pfam" id="PF12921">
    <property type="entry name" value="ATP13"/>
    <property type="match status" value="1"/>
</dbReference>
<sequence length="528" mass="60598">MLRNSASRYPITRCSSLKTVVNSRPFSASTSVSSPLKTTTLDDSLETFVSAFPVETVSEPNRYVNNNNNNNTLTSNGPISVLKYLQQQTNLNPREAATLLEFSTENFTAEDYSTFVNRLFDLYKKGDRRLKSLRTWNSLYHIYRVFIVNNIGLQGLNAMMLHDMNEFIKILMDLGDLPSARGVFQLILKNSENGEIPNDTEIINTFLRLYCGALNNKWRDESTKTRAFYQHLILSVSKSESNSVYYPTIGVPQFQSLLRKLLEQPEYATLRNTEMDSLIIKALGHHKEVSFLKKYLTLLYGVGENGKTIAVDASSHRLTPDSKLLSSILIAFAHNKELGSGIRVVEELLSKNPDIALDAYFWRTLMKCSIRSWNKLKDKQGTLPTKAWNMMKSYYTSRGKPVPFDRKTMLLRFYFVKSTKNSAAAMDDVKQVFQTIFYKTEKNTFMVERVALYQYQKFILKDLVECSENSKCIDFINEWKIDHENAVYLENYFKELTEAKANEDSDANKLNDGDDDDFNFPMLGTNIL</sequence>
<dbReference type="InterPro" id="IPR011990">
    <property type="entry name" value="TPR-like_helical_dom_sf"/>
</dbReference>
<dbReference type="Proteomes" id="UP000422736">
    <property type="component" value="Chromosome 8"/>
</dbReference>
<protein>
    <recommendedName>
        <fullName evidence="5">ATPase expression protein 2, mitochondrial</fullName>
    </recommendedName>
</protein>
<evidence type="ECO:0000256" key="6">
    <source>
        <dbReference type="ARBA" id="ARBA00022845"/>
    </source>
</evidence>
<keyword evidence="10" id="KW-1185">Reference proteome</keyword>
<reference evidence="9 10" key="1">
    <citation type="submission" date="2016-03" db="EMBL/GenBank/DDBJ databases">
        <title>How can Kluyveromyces marxianus grow so fast - potential evolutionary course in Saccharomyces Complex revealed by comparative genomics.</title>
        <authorList>
            <person name="Mo W."/>
            <person name="Lu W."/>
            <person name="Yang X."/>
            <person name="Qi J."/>
            <person name="Lv H."/>
        </authorList>
    </citation>
    <scope>NUCLEOTIDE SEQUENCE [LARGE SCALE GENOMIC DNA]</scope>
    <source>
        <strain evidence="9 10">FIM1</strain>
    </source>
</reference>
<evidence type="ECO:0000256" key="1">
    <source>
        <dbReference type="ARBA" id="ARBA00002412"/>
    </source>
</evidence>
<evidence type="ECO:0000313" key="9">
    <source>
        <dbReference type="EMBL" id="QGN17620.1"/>
    </source>
</evidence>
<proteinExistence type="inferred from homology"/>
<evidence type="ECO:0000256" key="5">
    <source>
        <dbReference type="ARBA" id="ARBA00019258"/>
    </source>
</evidence>
<gene>
    <name evidence="9" type="primary">AEP2</name>
    <name evidence="9" type="ORF">FIM1_4827</name>
</gene>
<accession>A0ABX6F1C0</accession>
<evidence type="ECO:0000256" key="4">
    <source>
        <dbReference type="ARBA" id="ARBA00011657"/>
    </source>
</evidence>
<keyword evidence="7" id="KW-0809">Transit peptide</keyword>
<name>A0ABX6F1C0_KLUMA</name>
<evidence type="ECO:0000313" key="10">
    <source>
        <dbReference type="Proteomes" id="UP000422736"/>
    </source>
</evidence>
<organism evidence="9 10">
    <name type="scientific">Kluyveromyces marxianus</name>
    <name type="common">Yeast</name>
    <name type="synonym">Candida kefyr</name>
    <dbReference type="NCBI Taxonomy" id="4911"/>
    <lineage>
        <taxon>Eukaryota</taxon>
        <taxon>Fungi</taxon>
        <taxon>Dikarya</taxon>
        <taxon>Ascomycota</taxon>
        <taxon>Saccharomycotina</taxon>
        <taxon>Saccharomycetes</taxon>
        <taxon>Saccharomycetales</taxon>
        <taxon>Saccharomycetaceae</taxon>
        <taxon>Kluyveromyces</taxon>
    </lineage>
</organism>
<evidence type="ECO:0000256" key="2">
    <source>
        <dbReference type="ARBA" id="ARBA00004173"/>
    </source>
</evidence>
<evidence type="ECO:0000256" key="8">
    <source>
        <dbReference type="ARBA" id="ARBA00023128"/>
    </source>
</evidence>
<comment type="subunit">
    <text evidence="4">Binds to the 5'UTR of the OLI1 mRNA.</text>
</comment>
<comment type="similarity">
    <text evidence="3">Belongs to the AEP2 family.</text>
</comment>
<keyword evidence="6" id="KW-0810">Translation regulation</keyword>
<keyword evidence="8" id="KW-0496">Mitochondrion</keyword>
<reference evidence="9 10" key="2">
    <citation type="submission" date="2019-11" db="EMBL/GenBank/DDBJ databases">
        <authorList>
            <person name="Lu H."/>
        </authorList>
    </citation>
    <scope>NUCLEOTIDE SEQUENCE [LARGE SCALE GENOMIC DNA]</scope>
    <source>
        <strain evidence="9 10">FIM1</strain>
    </source>
</reference>
<dbReference type="EMBL" id="CP015060">
    <property type="protein sequence ID" value="QGN17620.1"/>
    <property type="molecule type" value="Genomic_DNA"/>
</dbReference>
<evidence type="ECO:0000256" key="7">
    <source>
        <dbReference type="ARBA" id="ARBA00022946"/>
    </source>
</evidence>
<evidence type="ECO:0000256" key="3">
    <source>
        <dbReference type="ARBA" id="ARBA00009790"/>
    </source>
</evidence>